<organism evidence="1 2">
    <name type="scientific">Flemingia macrophylla</name>
    <dbReference type="NCBI Taxonomy" id="520843"/>
    <lineage>
        <taxon>Eukaryota</taxon>
        <taxon>Viridiplantae</taxon>
        <taxon>Streptophyta</taxon>
        <taxon>Embryophyta</taxon>
        <taxon>Tracheophyta</taxon>
        <taxon>Spermatophyta</taxon>
        <taxon>Magnoliopsida</taxon>
        <taxon>eudicotyledons</taxon>
        <taxon>Gunneridae</taxon>
        <taxon>Pentapetalae</taxon>
        <taxon>rosids</taxon>
        <taxon>fabids</taxon>
        <taxon>Fabales</taxon>
        <taxon>Fabaceae</taxon>
        <taxon>Papilionoideae</taxon>
        <taxon>50 kb inversion clade</taxon>
        <taxon>NPAAA clade</taxon>
        <taxon>indigoferoid/millettioid clade</taxon>
        <taxon>Phaseoleae</taxon>
        <taxon>Flemingia</taxon>
    </lineage>
</organism>
<evidence type="ECO:0000313" key="1">
    <source>
        <dbReference type="EMBL" id="KAL2347028.1"/>
    </source>
</evidence>
<accession>A0ABD1NHH7</accession>
<dbReference type="AlphaFoldDB" id="A0ABD1NHH7"/>
<gene>
    <name evidence="1" type="ORF">Fmac_001028</name>
</gene>
<keyword evidence="2" id="KW-1185">Reference proteome</keyword>
<evidence type="ECO:0000313" key="2">
    <source>
        <dbReference type="Proteomes" id="UP001603857"/>
    </source>
</evidence>
<reference evidence="1 2" key="1">
    <citation type="submission" date="2024-08" db="EMBL/GenBank/DDBJ databases">
        <title>Insights into the chromosomal genome structure of Flemingia macrophylla.</title>
        <authorList>
            <person name="Ding Y."/>
            <person name="Zhao Y."/>
            <person name="Bi W."/>
            <person name="Wu M."/>
            <person name="Zhao G."/>
            <person name="Gong Y."/>
            <person name="Li W."/>
            <person name="Zhang P."/>
        </authorList>
    </citation>
    <scope>NUCLEOTIDE SEQUENCE [LARGE SCALE GENOMIC DNA]</scope>
    <source>
        <strain evidence="1">DYQJB</strain>
        <tissue evidence="1">Leaf</tissue>
    </source>
</reference>
<dbReference type="Gene3D" id="3.30.200.20">
    <property type="entry name" value="Phosphorylase Kinase, domain 1"/>
    <property type="match status" value="1"/>
</dbReference>
<dbReference type="EMBL" id="JBGMDY010000001">
    <property type="protein sequence ID" value="KAL2347028.1"/>
    <property type="molecule type" value="Genomic_DNA"/>
</dbReference>
<comment type="caution">
    <text evidence="1">The sequence shown here is derived from an EMBL/GenBank/DDBJ whole genome shotgun (WGS) entry which is preliminary data.</text>
</comment>
<dbReference type="Proteomes" id="UP001603857">
    <property type="component" value="Unassembled WGS sequence"/>
</dbReference>
<protein>
    <submittedName>
        <fullName evidence="1">Uncharacterized protein</fullName>
    </submittedName>
</protein>
<sequence>MSEKHLLHKTVQDSYPAGFSSEFVSSANAKLGRDDLPMYWSYSLEELKEATNNFDNSTLWVKIHMERWDTYENFSLILQLYKGKLESEIQVVIRCLPLSKKYSIRNFKLRLDLLAKLRHPH</sequence>
<proteinExistence type="predicted"/>
<name>A0ABD1NHH7_9FABA</name>